<keyword evidence="4" id="KW-0472">Membrane</keyword>
<feature type="repeat" description="TPR" evidence="3">
    <location>
        <begin position="476"/>
        <end position="509"/>
    </location>
</feature>
<evidence type="ECO:0000313" key="5">
    <source>
        <dbReference type="EMBL" id="NGO40082.1"/>
    </source>
</evidence>
<proteinExistence type="predicted"/>
<dbReference type="Pfam" id="PF13414">
    <property type="entry name" value="TPR_11"/>
    <property type="match status" value="2"/>
</dbReference>
<dbReference type="Pfam" id="PF13432">
    <property type="entry name" value="TPR_16"/>
    <property type="match status" value="1"/>
</dbReference>
<feature type="transmembrane region" description="Helical" evidence="4">
    <location>
        <begin position="316"/>
        <end position="336"/>
    </location>
</feature>
<evidence type="ECO:0000256" key="2">
    <source>
        <dbReference type="ARBA" id="ARBA00022803"/>
    </source>
</evidence>
<feature type="repeat" description="TPR" evidence="3">
    <location>
        <begin position="544"/>
        <end position="577"/>
    </location>
</feature>
<keyword evidence="6" id="KW-1185">Reference proteome</keyword>
<gene>
    <name evidence="5" type="ORF">G4L39_11865</name>
</gene>
<keyword evidence="4" id="KW-0812">Transmembrane</keyword>
<feature type="transmembrane region" description="Helical" evidence="4">
    <location>
        <begin position="95"/>
        <end position="115"/>
    </location>
</feature>
<dbReference type="SUPFAM" id="SSF48452">
    <property type="entry name" value="TPR-like"/>
    <property type="match status" value="1"/>
</dbReference>
<feature type="transmembrane region" description="Helical" evidence="4">
    <location>
        <begin position="152"/>
        <end position="171"/>
    </location>
</feature>
<accession>A0A6M1RZA0</accession>
<comment type="caution">
    <text evidence="5">The sequence shown here is derived from an EMBL/GenBank/DDBJ whole genome shotgun (WGS) entry which is preliminary data.</text>
</comment>
<feature type="repeat" description="TPR" evidence="3">
    <location>
        <begin position="442"/>
        <end position="475"/>
    </location>
</feature>
<dbReference type="EMBL" id="JAAKYA010000079">
    <property type="protein sequence ID" value="NGO40082.1"/>
    <property type="molecule type" value="Genomic_DNA"/>
</dbReference>
<dbReference type="InterPro" id="IPR011990">
    <property type="entry name" value="TPR-like_helical_dom_sf"/>
</dbReference>
<evidence type="ECO:0000256" key="3">
    <source>
        <dbReference type="PROSITE-ProRule" id="PRU00339"/>
    </source>
</evidence>
<feature type="transmembrane region" description="Helical" evidence="4">
    <location>
        <begin position="371"/>
        <end position="388"/>
    </location>
</feature>
<dbReference type="SMART" id="SM00028">
    <property type="entry name" value="TPR"/>
    <property type="match status" value="7"/>
</dbReference>
<dbReference type="PANTHER" id="PTHR44227">
    <property type="match status" value="1"/>
</dbReference>
<dbReference type="InterPro" id="IPR019734">
    <property type="entry name" value="TPR_rpt"/>
</dbReference>
<dbReference type="InterPro" id="IPR052346">
    <property type="entry name" value="O-mannosyl-transferase_TMTC"/>
</dbReference>
<feature type="transmembrane region" description="Helical" evidence="4">
    <location>
        <begin position="183"/>
        <end position="208"/>
    </location>
</feature>
<name>A0A6M1RZA0_9BACT</name>
<dbReference type="RefSeq" id="WP_165108397.1">
    <property type="nucleotide sequence ID" value="NZ_JAAKYA010000079.1"/>
</dbReference>
<dbReference type="Gene3D" id="1.25.40.10">
    <property type="entry name" value="Tetratricopeptide repeat domain"/>
    <property type="match status" value="4"/>
</dbReference>
<dbReference type="Proteomes" id="UP000477311">
    <property type="component" value="Unassembled WGS sequence"/>
</dbReference>
<feature type="repeat" description="TPR" evidence="3">
    <location>
        <begin position="578"/>
        <end position="611"/>
    </location>
</feature>
<feature type="repeat" description="TPR" evidence="3">
    <location>
        <begin position="612"/>
        <end position="645"/>
    </location>
</feature>
<sequence>MNRSGAGQQARDSRTRLLSAALVAGVTALVFARTLTCGFVDYDDGDYVTTNPVVQAGLTWRGIRWALVTGHAANWHPLTWLSHMADVACFGLQPAGHHLVSALLHAANAALLFLLLQQWTGRIRPAFLGALVFAWHPLRVESVAWISERKDVLSLMFGLLTLLAWTRAVRAPAGPARHRFRNLALLAYAGGLMSKPTLVTLPLAMLLLDYWPFRRIGNGAQPRDVGGTVPGRFFCRSLHGWWPLVREKWPFYVLAAASCVITFVAQKQGGAMASAEVLPWEARWANVPVAYARYLLKTLFPLDLAVPYPHPIHWPITAVLGGSMLVLGLTLAAWWLRRRHPCLWVGWCWFCGTLVPMLGIVQVGMQSMADRYTYLPSIGLSLALAGLLQHWEGRSARTTRGLTVLVGLWLVALGLLTWRQIGFWRNSETLFRRSLAVAPNNELAHNNLGYYYARQQRWHEAIAEYQAALALRPLYPDALNNMGHALTELARPAEALPYLEAAAKLQPRNPAIWNNLGNALADLNRLDEALRAYRRALELDPSHPDTHNNLGVALARQGQWNEALEHLQEAVRLRPNHASSHSNLGNAWAAQGRWAEAEHAYRRALALQPDDARTWNNLGNVLVESGRWSDAEAAYRRSLALDPRNAETHFNLAQLLLRQGRTPEARQHLLEVLRLRPDHPEARSQWERLSTLETNLHPRTAVGPTSQE</sequence>
<dbReference type="PROSITE" id="PS50005">
    <property type="entry name" value="TPR"/>
    <property type="match status" value="7"/>
</dbReference>
<reference evidence="5 6" key="1">
    <citation type="submission" date="2020-02" db="EMBL/GenBank/DDBJ databases">
        <title>Draft genome sequence of Limisphaera ngatamarikiensis NGM72.4T, a thermophilic Verrucomicrobia grouped in subdivision 3.</title>
        <authorList>
            <person name="Carere C.R."/>
            <person name="Steen J."/>
            <person name="Hugenholtz P."/>
            <person name="Stott M.B."/>
        </authorList>
    </citation>
    <scope>NUCLEOTIDE SEQUENCE [LARGE SCALE GENOMIC DNA]</scope>
    <source>
        <strain evidence="5 6">NGM72.4</strain>
    </source>
</reference>
<keyword evidence="4" id="KW-1133">Transmembrane helix</keyword>
<organism evidence="5 6">
    <name type="scientific">Limisphaera ngatamarikiensis</name>
    <dbReference type="NCBI Taxonomy" id="1324935"/>
    <lineage>
        <taxon>Bacteria</taxon>
        <taxon>Pseudomonadati</taxon>
        <taxon>Verrucomicrobiota</taxon>
        <taxon>Verrucomicrobiia</taxon>
        <taxon>Limisphaerales</taxon>
        <taxon>Limisphaeraceae</taxon>
        <taxon>Limisphaera</taxon>
    </lineage>
</organism>
<feature type="transmembrane region" description="Helical" evidence="4">
    <location>
        <begin position="343"/>
        <end position="365"/>
    </location>
</feature>
<evidence type="ECO:0000313" key="6">
    <source>
        <dbReference type="Proteomes" id="UP000477311"/>
    </source>
</evidence>
<keyword evidence="1" id="KW-0677">Repeat</keyword>
<feature type="transmembrane region" description="Helical" evidence="4">
    <location>
        <begin position="249"/>
        <end position="265"/>
    </location>
</feature>
<keyword evidence="2 3" id="KW-0802">TPR repeat</keyword>
<feature type="transmembrane region" description="Helical" evidence="4">
    <location>
        <begin position="400"/>
        <end position="418"/>
    </location>
</feature>
<evidence type="ECO:0000256" key="1">
    <source>
        <dbReference type="ARBA" id="ARBA00022737"/>
    </source>
</evidence>
<dbReference type="PANTHER" id="PTHR44227:SF3">
    <property type="entry name" value="PROTEIN O-MANNOSYL-TRANSFERASE TMTC4"/>
    <property type="match status" value="1"/>
</dbReference>
<feature type="repeat" description="TPR" evidence="3">
    <location>
        <begin position="646"/>
        <end position="679"/>
    </location>
</feature>
<dbReference type="InterPro" id="IPR013105">
    <property type="entry name" value="TPR_2"/>
</dbReference>
<protein>
    <submittedName>
        <fullName evidence="5">Tetratricopeptide repeat protein</fullName>
    </submittedName>
</protein>
<dbReference type="AlphaFoldDB" id="A0A6M1RZA0"/>
<dbReference type="PROSITE" id="PS50293">
    <property type="entry name" value="TPR_REGION"/>
    <property type="match status" value="4"/>
</dbReference>
<feature type="repeat" description="TPR" evidence="3">
    <location>
        <begin position="510"/>
        <end position="543"/>
    </location>
</feature>
<dbReference type="Pfam" id="PF07719">
    <property type="entry name" value="TPR_2"/>
    <property type="match status" value="1"/>
</dbReference>
<evidence type="ECO:0000256" key="4">
    <source>
        <dbReference type="SAM" id="Phobius"/>
    </source>
</evidence>